<feature type="transmembrane region" description="Helical" evidence="1">
    <location>
        <begin position="66"/>
        <end position="88"/>
    </location>
</feature>
<protein>
    <recommendedName>
        <fullName evidence="4">Hydrolase</fullName>
    </recommendedName>
</protein>
<keyword evidence="1" id="KW-0812">Transmembrane</keyword>
<feature type="transmembrane region" description="Helical" evidence="1">
    <location>
        <begin position="132"/>
        <end position="154"/>
    </location>
</feature>
<evidence type="ECO:0008006" key="4">
    <source>
        <dbReference type="Google" id="ProtNLM"/>
    </source>
</evidence>
<dbReference type="PANTHER" id="PTHR40031">
    <property type="entry name" value="HYPOTHETICAL MEMBRANE SPANNING PROTEIN"/>
    <property type="match status" value="1"/>
</dbReference>
<keyword evidence="3" id="KW-1185">Reference proteome</keyword>
<evidence type="ECO:0000256" key="1">
    <source>
        <dbReference type="SAM" id="Phobius"/>
    </source>
</evidence>
<dbReference type="PANTHER" id="PTHR40031:SF1">
    <property type="entry name" value="MEMBRANE-BOUND METAL-DEPENDENT HYDROLASE"/>
    <property type="match status" value="1"/>
</dbReference>
<gene>
    <name evidence="2" type="ORF">CBW65_09640</name>
</gene>
<dbReference type="EMBL" id="CP021434">
    <property type="protein sequence ID" value="ARU61224.1"/>
    <property type="molecule type" value="Genomic_DNA"/>
</dbReference>
<feature type="transmembrane region" description="Helical" evidence="1">
    <location>
        <begin position="94"/>
        <end position="120"/>
    </location>
</feature>
<dbReference type="InterPro" id="IPR007404">
    <property type="entry name" value="YdjM-like"/>
</dbReference>
<dbReference type="Pfam" id="PF04307">
    <property type="entry name" value="YdjM"/>
    <property type="match status" value="1"/>
</dbReference>
<evidence type="ECO:0000313" key="2">
    <source>
        <dbReference type="EMBL" id="ARU61224.1"/>
    </source>
</evidence>
<sequence>MDNVTHALHGLALYALAATDPALAQDPTAMSAVLWAASLGSQAPDFDFVVRLFGGDIAYLKHHRGITHSIPAWLIWPTVLALVLWIFFPGHFGLLWWWSFLGVIVHVGMDLLTTYGTVAFWPLSKRRYGWDILMIVDVVLWAFGALGIYLWWTGVSPERVLWYTILPSAVYLLLRVAVQFYLRSQVRRFYEKTGLKIGRISVIPFLGMFRWNLVVESAEKYELGTAHLRKGVSIKNSYERKGAEQALAVLEQSQVYQVFRWFARHLFLEVKKDETGQMRAEMADLTFGFSDRLPLTAQVTLDAEGKVLEEKLIRKPDKFRKNDKTNKNHDAK</sequence>
<dbReference type="KEGG" id="tum:CBW65_09640"/>
<accession>A0A1Y0IPH7</accession>
<dbReference type="Proteomes" id="UP000195437">
    <property type="component" value="Chromosome"/>
</dbReference>
<dbReference type="OrthoDB" id="245523at2"/>
<evidence type="ECO:0000313" key="3">
    <source>
        <dbReference type="Proteomes" id="UP000195437"/>
    </source>
</evidence>
<feature type="transmembrane region" description="Helical" evidence="1">
    <location>
        <begin position="160"/>
        <end position="182"/>
    </location>
</feature>
<dbReference type="AlphaFoldDB" id="A0A1Y0IPH7"/>
<reference evidence="3" key="1">
    <citation type="submission" date="2017-05" db="EMBL/GenBank/DDBJ databases">
        <authorList>
            <person name="Sung H."/>
        </authorList>
    </citation>
    <scope>NUCLEOTIDE SEQUENCE [LARGE SCALE GENOMIC DNA]</scope>
    <source>
        <strain evidence="3">AR23208</strain>
    </source>
</reference>
<dbReference type="RefSeq" id="WP_087456606.1">
    <property type="nucleotide sequence ID" value="NZ_CP021434.1"/>
</dbReference>
<keyword evidence="1" id="KW-1133">Transmembrane helix</keyword>
<dbReference type="InterPro" id="IPR053170">
    <property type="entry name" value="Transcription_regulator"/>
</dbReference>
<keyword evidence="1" id="KW-0472">Membrane</keyword>
<proteinExistence type="predicted"/>
<organism evidence="2 3">
    <name type="scientific">Tumebacillus avium</name>
    <dbReference type="NCBI Taxonomy" id="1903704"/>
    <lineage>
        <taxon>Bacteria</taxon>
        <taxon>Bacillati</taxon>
        <taxon>Bacillota</taxon>
        <taxon>Bacilli</taxon>
        <taxon>Bacillales</taxon>
        <taxon>Alicyclobacillaceae</taxon>
        <taxon>Tumebacillus</taxon>
    </lineage>
</organism>
<name>A0A1Y0IPH7_9BACL</name>